<reference evidence="1" key="1">
    <citation type="submission" date="2021-01" db="EMBL/GenBank/DDBJ databases">
        <authorList>
            <person name="Sun Q."/>
        </authorList>
    </citation>
    <scope>NUCLEOTIDE SEQUENCE</scope>
    <source>
        <strain evidence="1">YIM B02566</strain>
    </source>
</reference>
<organism evidence="1 2">
    <name type="scientific">Taklimakanibacter albus</name>
    <dbReference type="NCBI Taxonomy" id="2800327"/>
    <lineage>
        <taxon>Bacteria</taxon>
        <taxon>Pseudomonadati</taxon>
        <taxon>Pseudomonadota</taxon>
        <taxon>Alphaproteobacteria</taxon>
        <taxon>Hyphomicrobiales</taxon>
        <taxon>Aestuariivirgaceae</taxon>
        <taxon>Taklimakanibacter</taxon>
    </lineage>
</organism>
<dbReference type="Proteomes" id="UP000616151">
    <property type="component" value="Unassembled WGS sequence"/>
</dbReference>
<sequence length="530" mass="58383">MKSLTKLSLPGIGLAAALMLPLAAAATAAELRWGASRDIDSLDPYSYGSTFTISTLNHVYEGLVRYDDQLKIEPALATSWEDISPTVRRFHLRQGVKFHDGSAFNADDVLASLTRVSDPKSPLRGNLPAYQGAEKIDDYTVDIKVTENYPLILNDLTNILIFDKEWLVANNATAPTDVGAGIEGYATTHANGTGPFKVVSRKPDSETVFDVNKDWWDKPRHNIDRIVFTPISSPATAVAALLSGQIDYVEKAPLQDIPRLKQSPGIQVLAGNELRTVFFLFNRANKLMASDTGDKNPFNDAKVREALYRAIDIDVLQKKVMRGLSRNTGSMVAPAIPGYVPELDERQSYDPEKAKALLAEAGYKDGFSFTFVCDNNVYVNEEEICQAVSAMWSRIGLKPNLDTAPTSIQTVKFESGKFDVGILGWANEPMIDSYSILVQVAHSKTGTSGVFNWGGWKDAEVDALIDAAGKELDREKRLGLQSKALLKLKQNVDFLPLHQQPMAWALGPKVKSVVQLSDNKSRHWLTVLNK</sequence>
<evidence type="ECO:0000313" key="2">
    <source>
        <dbReference type="Proteomes" id="UP000616151"/>
    </source>
</evidence>
<proteinExistence type="predicted"/>
<keyword evidence="2" id="KW-1185">Reference proteome</keyword>
<accession>A0ACC5R9P5</accession>
<evidence type="ECO:0000313" key="1">
    <source>
        <dbReference type="EMBL" id="MBK1869368.1"/>
    </source>
</evidence>
<name>A0ACC5R9P5_9HYPH</name>
<gene>
    <name evidence="1" type="ORF">JHL16_23610</name>
</gene>
<protein>
    <submittedName>
        <fullName evidence="1">ABC transporter substrate-binding protein</fullName>
    </submittedName>
</protein>
<dbReference type="EMBL" id="JAENHL010000008">
    <property type="protein sequence ID" value="MBK1869368.1"/>
    <property type="molecule type" value="Genomic_DNA"/>
</dbReference>
<comment type="caution">
    <text evidence="1">The sequence shown here is derived from an EMBL/GenBank/DDBJ whole genome shotgun (WGS) entry which is preliminary data.</text>
</comment>